<name>A0A1X0NJ01_9TRYP</name>
<feature type="region of interest" description="Disordered" evidence="2">
    <location>
        <begin position="176"/>
        <end position="202"/>
    </location>
</feature>
<sequence length="474" mass="54993">MEEDLFTLIDRDFDGFLTLEETLQCFEHLGFIRDSESVKLIETEFSQFVGKRLDEFGFRKMVNILCAHCGVRLGSVWSVCVEQALYAAFTKSASKPEMTVPRSTMEFIQRSLVESGEEYTGDPSVFAANTPDHLDYGDFIEFFQLRWPHLSRAKVASLLLKLYPYQQQSNVIGVSKMTSSSTLNPSEEKDKDKEHAGPDEYPDMLSHDYVEALLKYATLLKATLRFREEQVKSAEELITQNAILRESLAVATEEHVRAQGQIQALTRELEVLTEERPVRSDAIAAIPQHDAAGREWDDTIDALSDNVKILSLVRRFCSQREEAEATRELAERAKEIQLERQQKFLLSWETALHNKESEMIQEQLETKRKWSEAFMLKEQQLRRLQENLELKELQLTVREKALAKRQQAQYELDRESNELSFAERRRRLQQLERIEATLRKREEQLKAREEAFLHSKQNVVEGEKNEGYKALSFA</sequence>
<feature type="compositionally biased region" description="Polar residues" evidence="2">
    <location>
        <begin position="176"/>
        <end position="185"/>
    </location>
</feature>
<dbReference type="RefSeq" id="XP_028878810.1">
    <property type="nucleotide sequence ID" value="XM_029029822.1"/>
</dbReference>
<dbReference type="SUPFAM" id="SSF47473">
    <property type="entry name" value="EF-hand"/>
    <property type="match status" value="1"/>
</dbReference>
<keyword evidence="1" id="KW-0175">Coiled coil</keyword>
<gene>
    <name evidence="4" type="ORF">TM35_000411140</name>
</gene>
<dbReference type="InterPro" id="IPR011992">
    <property type="entry name" value="EF-hand-dom_pair"/>
</dbReference>
<dbReference type="AlphaFoldDB" id="A0A1X0NJ01"/>
<evidence type="ECO:0000259" key="3">
    <source>
        <dbReference type="PROSITE" id="PS50222"/>
    </source>
</evidence>
<dbReference type="GO" id="GO:0005509">
    <property type="term" value="F:calcium ion binding"/>
    <property type="evidence" value="ECO:0007669"/>
    <property type="project" value="InterPro"/>
</dbReference>
<evidence type="ECO:0000256" key="1">
    <source>
        <dbReference type="SAM" id="Coils"/>
    </source>
</evidence>
<organism evidence="4 5">
    <name type="scientific">Trypanosoma theileri</name>
    <dbReference type="NCBI Taxonomy" id="67003"/>
    <lineage>
        <taxon>Eukaryota</taxon>
        <taxon>Discoba</taxon>
        <taxon>Euglenozoa</taxon>
        <taxon>Kinetoplastea</taxon>
        <taxon>Metakinetoplastina</taxon>
        <taxon>Trypanosomatida</taxon>
        <taxon>Trypanosomatidae</taxon>
        <taxon>Trypanosoma</taxon>
    </lineage>
</organism>
<dbReference type="Proteomes" id="UP000192257">
    <property type="component" value="Unassembled WGS sequence"/>
</dbReference>
<dbReference type="EMBL" id="NBCO01000041">
    <property type="protein sequence ID" value="ORC84744.1"/>
    <property type="molecule type" value="Genomic_DNA"/>
</dbReference>
<dbReference type="VEuPathDB" id="TriTrypDB:TM35_000411140"/>
<comment type="caution">
    <text evidence="4">The sequence shown here is derived from an EMBL/GenBank/DDBJ whole genome shotgun (WGS) entry which is preliminary data.</text>
</comment>
<evidence type="ECO:0000256" key="2">
    <source>
        <dbReference type="SAM" id="MobiDB-lite"/>
    </source>
</evidence>
<feature type="coiled-coil region" evidence="1">
    <location>
        <begin position="234"/>
        <end position="275"/>
    </location>
</feature>
<evidence type="ECO:0000313" key="5">
    <source>
        <dbReference type="Proteomes" id="UP000192257"/>
    </source>
</evidence>
<dbReference type="PROSITE" id="PS50222">
    <property type="entry name" value="EF_HAND_2"/>
    <property type="match status" value="1"/>
</dbReference>
<dbReference type="GeneID" id="39989602"/>
<feature type="compositionally biased region" description="Basic and acidic residues" evidence="2">
    <location>
        <begin position="186"/>
        <end position="198"/>
    </location>
</feature>
<accession>A0A1X0NJ01</accession>
<keyword evidence="5" id="KW-1185">Reference proteome</keyword>
<feature type="domain" description="EF-hand" evidence="3">
    <location>
        <begin position="1"/>
        <end position="32"/>
    </location>
</feature>
<dbReference type="OrthoDB" id="248853at2759"/>
<feature type="coiled-coil region" evidence="1">
    <location>
        <begin position="367"/>
        <end position="451"/>
    </location>
</feature>
<reference evidence="4 5" key="1">
    <citation type="submission" date="2017-03" db="EMBL/GenBank/DDBJ databases">
        <title>An alternative strategy for trypanosome survival in the mammalian bloodstream revealed through genome and transcriptome analysis of the ubiquitous bovine parasite Trypanosoma (Megatrypanum) theileri.</title>
        <authorList>
            <person name="Kelly S."/>
            <person name="Ivens A."/>
            <person name="Mott A."/>
            <person name="O'Neill E."/>
            <person name="Emms D."/>
            <person name="Macleod O."/>
            <person name="Voorheis P."/>
            <person name="Matthews J."/>
            <person name="Matthews K."/>
            <person name="Carrington M."/>
        </authorList>
    </citation>
    <scope>NUCLEOTIDE SEQUENCE [LARGE SCALE GENOMIC DNA]</scope>
    <source>
        <strain evidence="4">Edinburgh</strain>
    </source>
</reference>
<protein>
    <recommendedName>
        <fullName evidence="3">EF-hand domain-containing protein</fullName>
    </recommendedName>
</protein>
<dbReference type="InterPro" id="IPR002048">
    <property type="entry name" value="EF_hand_dom"/>
</dbReference>
<evidence type="ECO:0000313" key="4">
    <source>
        <dbReference type="EMBL" id="ORC84744.1"/>
    </source>
</evidence>
<proteinExistence type="predicted"/>